<organism evidence="2 3">
    <name type="scientific">Maioricimonas rarisocia</name>
    <dbReference type="NCBI Taxonomy" id="2528026"/>
    <lineage>
        <taxon>Bacteria</taxon>
        <taxon>Pseudomonadati</taxon>
        <taxon>Planctomycetota</taxon>
        <taxon>Planctomycetia</taxon>
        <taxon>Planctomycetales</taxon>
        <taxon>Planctomycetaceae</taxon>
        <taxon>Maioricimonas</taxon>
    </lineage>
</organism>
<feature type="binding site" evidence="1">
    <location>
        <position position="110"/>
    </location>
    <ligand>
        <name>Zn(2+)</name>
        <dbReference type="ChEBI" id="CHEBI:29105"/>
    </ligand>
</feature>
<dbReference type="RefSeq" id="WP_145369327.1">
    <property type="nucleotide sequence ID" value="NZ_CP036275.1"/>
</dbReference>
<dbReference type="EMBL" id="CP036275">
    <property type="protein sequence ID" value="QDU37999.1"/>
    <property type="molecule type" value="Genomic_DNA"/>
</dbReference>
<dbReference type="GO" id="GO:0046872">
    <property type="term" value="F:metal ion binding"/>
    <property type="evidence" value="ECO:0007669"/>
    <property type="project" value="UniProtKB-KW"/>
</dbReference>
<accession>A0A517Z6D8</accession>
<dbReference type="InterPro" id="IPR036390">
    <property type="entry name" value="WH_DNA-bd_sf"/>
</dbReference>
<feature type="binding site" evidence="1">
    <location>
        <position position="142"/>
    </location>
    <ligand>
        <name>Zn(2+)</name>
        <dbReference type="ChEBI" id="CHEBI:29105"/>
    </ligand>
</feature>
<dbReference type="OrthoDB" id="8659436at2"/>
<dbReference type="Pfam" id="PF01475">
    <property type="entry name" value="FUR"/>
    <property type="match status" value="1"/>
</dbReference>
<proteinExistence type="predicted"/>
<dbReference type="Gene3D" id="1.10.10.10">
    <property type="entry name" value="Winged helix-like DNA-binding domain superfamily/Winged helix DNA-binding domain"/>
    <property type="match status" value="1"/>
</dbReference>
<dbReference type="KEGG" id="mri:Mal4_23190"/>
<name>A0A517Z6D8_9PLAN</name>
<sequence length="155" mass="17055">MGSRNSKLSVDTADEMLRSRGLRRTYTRISILQCLDARTAPVTHAEMTVLLAPLGMDGSTIFRGLNDLAEAGLVCRLDPGDRVWRFELRDDPLTPDDSPRQHPHRFCSACGRIDCLTDQNGHPSGRDVSDWQVEQIVFVGKCPECTVCPANAASG</sequence>
<keyword evidence="1" id="KW-0862">Zinc</keyword>
<reference evidence="2 3" key="1">
    <citation type="submission" date="2019-02" db="EMBL/GenBank/DDBJ databases">
        <title>Deep-cultivation of Planctomycetes and their phenomic and genomic characterization uncovers novel biology.</title>
        <authorList>
            <person name="Wiegand S."/>
            <person name="Jogler M."/>
            <person name="Boedeker C."/>
            <person name="Pinto D."/>
            <person name="Vollmers J."/>
            <person name="Rivas-Marin E."/>
            <person name="Kohn T."/>
            <person name="Peeters S.H."/>
            <person name="Heuer A."/>
            <person name="Rast P."/>
            <person name="Oberbeckmann S."/>
            <person name="Bunk B."/>
            <person name="Jeske O."/>
            <person name="Meyerdierks A."/>
            <person name="Storesund J.E."/>
            <person name="Kallscheuer N."/>
            <person name="Luecker S."/>
            <person name="Lage O.M."/>
            <person name="Pohl T."/>
            <person name="Merkel B.J."/>
            <person name="Hornburger P."/>
            <person name="Mueller R.-W."/>
            <person name="Bruemmer F."/>
            <person name="Labrenz M."/>
            <person name="Spormann A.M."/>
            <person name="Op den Camp H."/>
            <person name="Overmann J."/>
            <person name="Amann R."/>
            <person name="Jetten M.S.M."/>
            <person name="Mascher T."/>
            <person name="Medema M.H."/>
            <person name="Devos D.P."/>
            <person name="Kaster A.-K."/>
            <person name="Ovreas L."/>
            <person name="Rohde M."/>
            <person name="Galperin M.Y."/>
            <person name="Jogler C."/>
        </authorList>
    </citation>
    <scope>NUCLEOTIDE SEQUENCE [LARGE SCALE GENOMIC DNA]</scope>
    <source>
        <strain evidence="2 3">Mal4</strain>
    </source>
</reference>
<dbReference type="AlphaFoldDB" id="A0A517Z6D8"/>
<evidence type="ECO:0000313" key="3">
    <source>
        <dbReference type="Proteomes" id="UP000320496"/>
    </source>
</evidence>
<evidence type="ECO:0000256" key="1">
    <source>
        <dbReference type="PIRSR" id="PIRSR602481-1"/>
    </source>
</evidence>
<keyword evidence="3" id="KW-1185">Reference proteome</keyword>
<protein>
    <submittedName>
        <fullName evidence="2">Transcriptional regulator FurA</fullName>
    </submittedName>
</protein>
<dbReference type="InterPro" id="IPR002481">
    <property type="entry name" value="FUR"/>
</dbReference>
<gene>
    <name evidence="2" type="primary">furA</name>
    <name evidence="2" type="ORF">Mal4_23190</name>
</gene>
<dbReference type="GO" id="GO:0003700">
    <property type="term" value="F:DNA-binding transcription factor activity"/>
    <property type="evidence" value="ECO:0007669"/>
    <property type="project" value="InterPro"/>
</dbReference>
<dbReference type="InterPro" id="IPR036388">
    <property type="entry name" value="WH-like_DNA-bd_sf"/>
</dbReference>
<keyword evidence="1" id="KW-0479">Metal-binding</keyword>
<feature type="binding site" evidence="1">
    <location>
        <position position="145"/>
    </location>
    <ligand>
        <name>Zn(2+)</name>
        <dbReference type="ChEBI" id="CHEBI:29105"/>
    </ligand>
</feature>
<comment type="cofactor">
    <cofactor evidence="1">
        <name>Zn(2+)</name>
        <dbReference type="ChEBI" id="CHEBI:29105"/>
    </cofactor>
    <text evidence="1">Binds 1 zinc ion per subunit.</text>
</comment>
<feature type="binding site" evidence="1">
    <location>
        <position position="107"/>
    </location>
    <ligand>
        <name>Zn(2+)</name>
        <dbReference type="ChEBI" id="CHEBI:29105"/>
    </ligand>
</feature>
<dbReference type="SUPFAM" id="SSF46785">
    <property type="entry name" value="Winged helix' DNA-binding domain"/>
    <property type="match status" value="1"/>
</dbReference>
<dbReference type="Proteomes" id="UP000320496">
    <property type="component" value="Chromosome"/>
</dbReference>
<evidence type="ECO:0000313" key="2">
    <source>
        <dbReference type="EMBL" id="QDU37999.1"/>
    </source>
</evidence>